<organism evidence="2 3">
    <name type="scientific">Nitrosomonas ureae</name>
    <dbReference type="NCBI Taxonomy" id="44577"/>
    <lineage>
        <taxon>Bacteria</taxon>
        <taxon>Pseudomonadati</taxon>
        <taxon>Pseudomonadota</taxon>
        <taxon>Betaproteobacteria</taxon>
        <taxon>Nitrosomonadales</taxon>
        <taxon>Nitrosomonadaceae</taxon>
        <taxon>Nitrosomonas</taxon>
    </lineage>
</organism>
<dbReference type="RefSeq" id="WP_097105976.1">
    <property type="nucleotide sequence ID" value="NZ_OCMU01000001.1"/>
</dbReference>
<dbReference type="EMBL" id="OCMU01000001">
    <property type="protein sequence ID" value="SOD19526.1"/>
    <property type="molecule type" value="Genomic_DNA"/>
</dbReference>
<evidence type="ECO:0000259" key="1">
    <source>
        <dbReference type="Pfam" id="PF13643"/>
    </source>
</evidence>
<proteinExistence type="predicted"/>
<evidence type="ECO:0000313" key="3">
    <source>
        <dbReference type="Proteomes" id="UP000219335"/>
    </source>
</evidence>
<feature type="domain" description="DUF4145" evidence="1">
    <location>
        <begin position="81"/>
        <end position="167"/>
    </location>
</feature>
<dbReference type="Pfam" id="PF13643">
    <property type="entry name" value="DUF4145"/>
    <property type="match status" value="1"/>
</dbReference>
<dbReference type="InterPro" id="IPR025285">
    <property type="entry name" value="DUF4145"/>
</dbReference>
<sequence length="184" mass="20651">MIWRNIENIAPRTFVCGFCRNLVGSGRGYYTDNSSPKDISVHLCPYCYRPSLFIEGKQYPGISPGSPVLKLPKDIDSLYEEARMATAAGAYTSAVLTCRKLLMNVAVSQGAAENLSFYSYVEHLSQKGYIPPNGKGWVDHIRKRGNEATHEIVLMSQSDAEELITFSEMLLKFIFEFPSRVPQK</sequence>
<dbReference type="AlphaFoldDB" id="A0A286AC90"/>
<evidence type="ECO:0000313" key="2">
    <source>
        <dbReference type="EMBL" id="SOD19526.1"/>
    </source>
</evidence>
<reference evidence="2 3" key="1">
    <citation type="submission" date="2017-09" db="EMBL/GenBank/DDBJ databases">
        <authorList>
            <person name="Ehlers B."/>
            <person name="Leendertz F.H."/>
        </authorList>
    </citation>
    <scope>NUCLEOTIDE SEQUENCE [LARGE SCALE GENOMIC DNA]</scope>
    <source>
        <strain evidence="2 3">Nm42</strain>
    </source>
</reference>
<accession>A0A286AC90</accession>
<name>A0A286AC90_9PROT</name>
<protein>
    <recommendedName>
        <fullName evidence="1">DUF4145 domain-containing protein</fullName>
    </recommendedName>
</protein>
<dbReference type="Proteomes" id="UP000219335">
    <property type="component" value="Unassembled WGS sequence"/>
</dbReference>
<gene>
    <name evidence="2" type="ORF">SAMN06297164_2529</name>
</gene>